<proteinExistence type="inferred from homology"/>
<organism evidence="7 8">
    <name type="scientific">Solanum bulbocastanum</name>
    <name type="common">Wild potato</name>
    <dbReference type="NCBI Taxonomy" id="147425"/>
    <lineage>
        <taxon>Eukaryota</taxon>
        <taxon>Viridiplantae</taxon>
        <taxon>Streptophyta</taxon>
        <taxon>Embryophyta</taxon>
        <taxon>Tracheophyta</taxon>
        <taxon>Spermatophyta</taxon>
        <taxon>Magnoliopsida</taxon>
        <taxon>eudicotyledons</taxon>
        <taxon>Gunneridae</taxon>
        <taxon>Pentapetalae</taxon>
        <taxon>asterids</taxon>
        <taxon>lamiids</taxon>
        <taxon>Solanales</taxon>
        <taxon>Solanaceae</taxon>
        <taxon>Solanoideae</taxon>
        <taxon>Solaneae</taxon>
        <taxon>Solanum</taxon>
    </lineage>
</organism>
<dbReference type="Gene3D" id="3.40.50.2000">
    <property type="entry name" value="Glycogen Phosphorylase B"/>
    <property type="match status" value="2"/>
</dbReference>
<comment type="similarity">
    <text evidence="1 4">Belongs to the UDP-glycosyltransferase family.</text>
</comment>
<sequence length="469" mass="52376">MAATTTNHVEQQRDVVVVVVPLPAQGHLHAAIELSHRISSANIPVYYVSTAAHVRQAQSRAVGWDPLKTTNLNFIDFPVTFEVPPPNPDASIKFPSQLVPAFNSSLQLREPVTDLVNKLASTSRRVVVVHDFLTSWVVQDVPKIPNAECYCLHTASAYVMFTYTWEAARPPVPPEAEVVLKQLPSQDGCSSPEIIEFAMKQINVIQDAGYIYSTSRVIDGIYLDLTEKMSISKDFKNWALGPFNPVNLEFDKKETAIDRHYSLVWLDKQPASSVIFVSFGSTTSLSEDEIRELAIGLEVSQQRFIWVLRDADKGDIFSGEVRKYQLPEGYEKRVSERGLVIRDWAPQLEILGHPSTGGFMSHCGWNSCMESISMGVPIAAWPMHSDQPRNALLITAGLKIGILVREWERRKEVVPAETVEKVVRTLMASPEGEEMKRKATALKEAVKLAVMEGGVTHKEMESFVAHITR</sequence>
<keyword evidence="3 4" id="KW-0808">Transferase</keyword>
<dbReference type="Pfam" id="PF00201">
    <property type="entry name" value="UDPGT"/>
    <property type="match status" value="1"/>
</dbReference>
<dbReference type="Pfam" id="PF26168">
    <property type="entry name" value="Glyco_transf_N"/>
    <property type="match status" value="1"/>
</dbReference>
<evidence type="ECO:0000256" key="5">
    <source>
        <dbReference type="RuleBase" id="RU362057"/>
    </source>
</evidence>
<dbReference type="FunFam" id="3.40.50.2000:FF:000060">
    <property type="entry name" value="Glycosyltransferase"/>
    <property type="match status" value="1"/>
</dbReference>
<evidence type="ECO:0000256" key="3">
    <source>
        <dbReference type="ARBA" id="ARBA00022679"/>
    </source>
</evidence>
<keyword evidence="8" id="KW-1185">Reference proteome</keyword>
<dbReference type="PROSITE" id="PS00375">
    <property type="entry name" value="UDPGT"/>
    <property type="match status" value="1"/>
</dbReference>
<dbReference type="PANTHER" id="PTHR48044:SF8">
    <property type="entry name" value="ZEATIN O-GLUCOSYLTRANSFERASE-LIKE"/>
    <property type="match status" value="1"/>
</dbReference>
<evidence type="ECO:0000313" key="8">
    <source>
        <dbReference type="Proteomes" id="UP001371456"/>
    </source>
</evidence>
<comment type="caution">
    <text evidence="7">The sequence shown here is derived from an EMBL/GenBank/DDBJ whole genome shotgun (WGS) entry which is preliminary data.</text>
</comment>
<feature type="domain" description="Glycosyltransferase N-terminal" evidence="6">
    <location>
        <begin position="14"/>
        <end position="245"/>
    </location>
</feature>
<evidence type="ECO:0000313" key="7">
    <source>
        <dbReference type="EMBL" id="KAK6776457.1"/>
    </source>
</evidence>
<gene>
    <name evidence="7" type="ORF">RDI58_027458</name>
</gene>
<dbReference type="GO" id="GO:0016138">
    <property type="term" value="P:glycoside biosynthetic process"/>
    <property type="evidence" value="ECO:0007669"/>
    <property type="project" value="UniProtKB-ARBA"/>
</dbReference>
<protein>
    <recommendedName>
        <fullName evidence="5">Glycosyltransferase</fullName>
        <ecNumber evidence="5">2.4.1.-</ecNumber>
    </recommendedName>
</protein>
<dbReference type="Proteomes" id="UP001371456">
    <property type="component" value="Unassembled WGS sequence"/>
</dbReference>
<dbReference type="EC" id="2.4.1.-" evidence="5"/>
<dbReference type="GO" id="GO:0008194">
    <property type="term" value="F:UDP-glycosyltransferase activity"/>
    <property type="evidence" value="ECO:0007669"/>
    <property type="project" value="InterPro"/>
</dbReference>
<evidence type="ECO:0000256" key="1">
    <source>
        <dbReference type="ARBA" id="ARBA00009995"/>
    </source>
</evidence>
<dbReference type="AlphaFoldDB" id="A0AAN8Y2D6"/>
<evidence type="ECO:0000256" key="4">
    <source>
        <dbReference type="RuleBase" id="RU003718"/>
    </source>
</evidence>
<evidence type="ECO:0000256" key="2">
    <source>
        <dbReference type="ARBA" id="ARBA00022676"/>
    </source>
</evidence>
<name>A0AAN8Y2D6_SOLBU</name>
<keyword evidence="2 4" id="KW-0328">Glycosyltransferase</keyword>
<dbReference type="CDD" id="cd03784">
    <property type="entry name" value="GT1_Gtf-like"/>
    <property type="match status" value="1"/>
</dbReference>
<dbReference type="InterPro" id="IPR058980">
    <property type="entry name" value="Glyco_transf_N"/>
</dbReference>
<dbReference type="SUPFAM" id="SSF53756">
    <property type="entry name" value="UDP-Glycosyltransferase/glycogen phosphorylase"/>
    <property type="match status" value="1"/>
</dbReference>
<dbReference type="PANTHER" id="PTHR48044">
    <property type="entry name" value="GLYCOSYLTRANSFERASE"/>
    <property type="match status" value="1"/>
</dbReference>
<accession>A0AAN8Y2D6</accession>
<dbReference type="InterPro" id="IPR035595">
    <property type="entry name" value="UDP_glycos_trans_CS"/>
</dbReference>
<dbReference type="InterPro" id="IPR002213">
    <property type="entry name" value="UDP_glucos_trans"/>
</dbReference>
<dbReference type="EMBL" id="JBANQN010000011">
    <property type="protein sequence ID" value="KAK6776457.1"/>
    <property type="molecule type" value="Genomic_DNA"/>
</dbReference>
<reference evidence="7 8" key="1">
    <citation type="submission" date="2024-02" db="EMBL/GenBank/DDBJ databases">
        <title>de novo genome assembly of Solanum bulbocastanum strain 11H21.</title>
        <authorList>
            <person name="Hosaka A.J."/>
        </authorList>
    </citation>
    <scope>NUCLEOTIDE SEQUENCE [LARGE SCALE GENOMIC DNA]</scope>
    <source>
        <tissue evidence="7">Young leaves</tissue>
    </source>
</reference>
<evidence type="ECO:0000259" key="6">
    <source>
        <dbReference type="Pfam" id="PF26168"/>
    </source>
</evidence>